<feature type="compositionally biased region" description="Basic and acidic residues" evidence="1">
    <location>
        <begin position="367"/>
        <end position="379"/>
    </location>
</feature>
<evidence type="ECO:0000313" key="2">
    <source>
        <dbReference type="EMBL" id="KAL3794838.1"/>
    </source>
</evidence>
<dbReference type="Proteomes" id="UP001530315">
    <property type="component" value="Unassembled WGS sequence"/>
</dbReference>
<keyword evidence="3" id="KW-1185">Reference proteome</keyword>
<comment type="caution">
    <text evidence="2">The sequence shown here is derived from an EMBL/GenBank/DDBJ whole genome shotgun (WGS) entry which is preliminary data.</text>
</comment>
<accession>A0ABD3Q3N6</accession>
<sequence>MVSVTSTKFDFNLNDDVYIRPKSVKELGISGRIVALSYDTTKKEKRVEITPGPCQRSKKRTLIEDVRVSVQQHCHNKNNLISHCGRVKTCVRPSRLFPVYDICKDEDIRPLSLILLTADTTNYRQLASSHVRAYDKVLEIGCSTGECTALVMRRLVLLHSNPCRKRQEDGVREEEDNSRSRPRVRIVAFDIGSDMIEQAKHRLFAELDHLFPIGKADARNSSDTAEKFYRMVHFHRVDAIADPKGAHTYATTDDERRPDIVLIDIGGNRELKAVVQMIRWVQSTFGNEPPRLVIVKSEALVDELSISATRSKGKEGEYEGESAEELVEDRSVSGISTVRPVVLENGVIEHAQEWFSSLIPSSVEGSDDAKCSSSDKHSMMPEQSAPKYSHPMKAPLVLSPKDNITPICRWHNYDPAGCKRFISSRCPYDHDHCHWCQDVGHVALNCSK</sequence>
<dbReference type="EMBL" id="JALLAZ020000451">
    <property type="protein sequence ID" value="KAL3794838.1"/>
    <property type="molecule type" value="Genomic_DNA"/>
</dbReference>
<gene>
    <name evidence="2" type="ORF">ACHAW5_004360</name>
</gene>
<dbReference type="Gene3D" id="3.40.50.150">
    <property type="entry name" value="Vaccinia Virus protein VP39"/>
    <property type="match status" value="1"/>
</dbReference>
<dbReference type="AlphaFoldDB" id="A0ABD3Q3N6"/>
<name>A0ABD3Q3N6_9STRA</name>
<proteinExistence type="predicted"/>
<feature type="region of interest" description="Disordered" evidence="1">
    <location>
        <begin position="364"/>
        <end position="390"/>
    </location>
</feature>
<protein>
    <recommendedName>
        <fullName evidence="4">C3H1-type domain-containing protein</fullName>
    </recommendedName>
</protein>
<dbReference type="SUPFAM" id="SSF53335">
    <property type="entry name" value="S-adenosyl-L-methionine-dependent methyltransferases"/>
    <property type="match status" value="1"/>
</dbReference>
<dbReference type="InterPro" id="IPR029063">
    <property type="entry name" value="SAM-dependent_MTases_sf"/>
</dbReference>
<evidence type="ECO:0000313" key="3">
    <source>
        <dbReference type="Proteomes" id="UP001530315"/>
    </source>
</evidence>
<reference evidence="2 3" key="1">
    <citation type="submission" date="2024-10" db="EMBL/GenBank/DDBJ databases">
        <title>Updated reference genomes for cyclostephanoid diatoms.</title>
        <authorList>
            <person name="Roberts W.R."/>
            <person name="Alverson A.J."/>
        </authorList>
    </citation>
    <scope>NUCLEOTIDE SEQUENCE [LARGE SCALE GENOMIC DNA]</scope>
    <source>
        <strain evidence="2 3">AJA276-08</strain>
    </source>
</reference>
<evidence type="ECO:0000256" key="1">
    <source>
        <dbReference type="SAM" id="MobiDB-lite"/>
    </source>
</evidence>
<evidence type="ECO:0008006" key="4">
    <source>
        <dbReference type="Google" id="ProtNLM"/>
    </source>
</evidence>
<organism evidence="2 3">
    <name type="scientific">Stephanodiscus triporus</name>
    <dbReference type="NCBI Taxonomy" id="2934178"/>
    <lineage>
        <taxon>Eukaryota</taxon>
        <taxon>Sar</taxon>
        <taxon>Stramenopiles</taxon>
        <taxon>Ochrophyta</taxon>
        <taxon>Bacillariophyta</taxon>
        <taxon>Coscinodiscophyceae</taxon>
        <taxon>Thalassiosirophycidae</taxon>
        <taxon>Stephanodiscales</taxon>
        <taxon>Stephanodiscaceae</taxon>
        <taxon>Stephanodiscus</taxon>
    </lineage>
</organism>